<proteinExistence type="predicted"/>
<evidence type="ECO:0000313" key="2">
    <source>
        <dbReference type="Proteomes" id="UP000308652"/>
    </source>
</evidence>
<sequence length="128" mass="14192">MLVDADGKATLINLGLHTAVQKIFPRVPHIECNWYKSRQENEIDEVINPTKQHSLAASISVIFEGVAPYHHVGNASFVHTVVKGHLGLKKPLSMPEDLWFAVKACWIGDVPSSRTIDLILNAPRPTPH</sequence>
<dbReference type="OrthoDB" id="1668230at2759"/>
<accession>A0A5C3MDN1</accession>
<dbReference type="Proteomes" id="UP000308652">
    <property type="component" value="Unassembled WGS sequence"/>
</dbReference>
<keyword evidence="2" id="KW-1185">Reference proteome</keyword>
<organism evidence="1 2">
    <name type="scientific">Crucibulum laeve</name>
    <dbReference type="NCBI Taxonomy" id="68775"/>
    <lineage>
        <taxon>Eukaryota</taxon>
        <taxon>Fungi</taxon>
        <taxon>Dikarya</taxon>
        <taxon>Basidiomycota</taxon>
        <taxon>Agaricomycotina</taxon>
        <taxon>Agaricomycetes</taxon>
        <taxon>Agaricomycetidae</taxon>
        <taxon>Agaricales</taxon>
        <taxon>Agaricineae</taxon>
        <taxon>Nidulariaceae</taxon>
        <taxon>Crucibulum</taxon>
    </lineage>
</organism>
<dbReference type="AlphaFoldDB" id="A0A5C3MDN1"/>
<evidence type="ECO:0000313" key="1">
    <source>
        <dbReference type="EMBL" id="TFK39251.1"/>
    </source>
</evidence>
<protein>
    <submittedName>
        <fullName evidence="1">Uncharacterized protein</fullName>
    </submittedName>
</protein>
<dbReference type="EMBL" id="ML213600">
    <property type="protein sequence ID" value="TFK39251.1"/>
    <property type="molecule type" value="Genomic_DNA"/>
</dbReference>
<name>A0A5C3MDN1_9AGAR</name>
<reference evidence="1 2" key="1">
    <citation type="journal article" date="2019" name="Nat. Ecol. Evol.">
        <title>Megaphylogeny resolves global patterns of mushroom evolution.</title>
        <authorList>
            <person name="Varga T."/>
            <person name="Krizsan K."/>
            <person name="Foldi C."/>
            <person name="Dima B."/>
            <person name="Sanchez-Garcia M."/>
            <person name="Sanchez-Ramirez S."/>
            <person name="Szollosi G.J."/>
            <person name="Szarkandi J.G."/>
            <person name="Papp V."/>
            <person name="Albert L."/>
            <person name="Andreopoulos W."/>
            <person name="Angelini C."/>
            <person name="Antonin V."/>
            <person name="Barry K.W."/>
            <person name="Bougher N.L."/>
            <person name="Buchanan P."/>
            <person name="Buyck B."/>
            <person name="Bense V."/>
            <person name="Catcheside P."/>
            <person name="Chovatia M."/>
            <person name="Cooper J."/>
            <person name="Damon W."/>
            <person name="Desjardin D."/>
            <person name="Finy P."/>
            <person name="Geml J."/>
            <person name="Haridas S."/>
            <person name="Hughes K."/>
            <person name="Justo A."/>
            <person name="Karasinski D."/>
            <person name="Kautmanova I."/>
            <person name="Kiss B."/>
            <person name="Kocsube S."/>
            <person name="Kotiranta H."/>
            <person name="LaButti K.M."/>
            <person name="Lechner B.E."/>
            <person name="Liimatainen K."/>
            <person name="Lipzen A."/>
            <person name="Lukacs Z."/>
            <person name="Mihaltcheva S."/>
            <person name="Morgado L.N."/>
            <person name="Niskanen T."/>
            <person name="Noordeloos M.E."/>
            <person name="Ohm R.A."/>
            <person name="Ortiz-Santana B."/>
            <person name="Ovrebo C."/>
            <person name="Racz N."/>
            <person name="Riley R."/>
            <person name="Savchenko A."/>
            <person name="Shiryaev A."/>
            <person name="Soop K."/>
            <person name="Spirin V."/>
            <person name="Szebenyi C."/>
            <person name="Tomsovsky M."/>
            <person name="Tulloss R.E."/>
            <person name="Uehling J."/>
            <person name="Grigoriev I.V."/>
            <person name="Vagvolgyi C."/>
            <person name="Papp T."/>
            <person name="Martin F.M."/>
            <person name="Miettinen O."/>
            <person name="Hibbett D.S."/>
            <person name="Nagy L.G."/>
        </authorList>
    </citation>
    <scope>NUCLEOTIDE SEQUENCE [LARGE SCALE GENOMIC DNA]</scope>
    <source>
        <strain evidence="1 2">CBS 166.37</strain>
    </source>
</reference>
<gene>
    <name evidence="1" type="ORF">BDQ12DRAFT_682444</name>
</gene>